<evidence type="ECO:0008006" key="3">
    <source>
        <dbReference type="Google" id="ProtNLM"/>
    </source>
</evidence>
<gene>
    <name evidence="1" type="ORF">I2494_15535</name>
</gene>
<sequence>MSTRTTNALSTNTNLSPCPFCGARHLTVIDNCFGRCSNIICGNCGTSAFNFDSPSNNSWWNHRAVNHSVPTDSPLSHLLLLLQAELERAVTVHPQWPTDAIHASAILNEEAGELTQAALDFHFYVDDKERMREEAIQVGAMALRFLLNIDSYKPEEKS</sequence>
<dbReference type="EMBL" id="JADRCR010000009">
    <property type="protein sequence ID" value="MBK5145101.1"/>
    <property type="molecule type" value="Genomic_DNA"/>
</dbReference>
<proteinExistence type="predicted"/>
<evidence type="ECO:0000313" key="1">
    <source>
        <dbReference type="EMBL" id="MBK5145101.1"/>
    </source>
</evidence>
<dbReference type="Proteomes" id="UP001296921">
    <property type="component" value="Unassembled WGS sequence"/>
</dbReference>
<dbReference type="RefSeq" id="WP_218467784.1">
    <property type="nucleotide sequence ID" value="NZ_JADRCR010000009.1"/>
</dbReference>
<organism evidence="1 2">
    <name type="scientific">Limnobaculum allomyrinae</name>
    <dbReference type="NCBI Taxonomy" id="2791986"/>
    <lineage>
        <taxon>Bacteria</taxon>
        <taxon>Pseudomonadati</taxon>
        <taxon>Pseudomonadota</taxon>
        <taxon>Gammaproteobacteria</taxon>
        <taxon>Enterobacterales</taxon>
        <taxon>Budviciaceae</taxon>
        <taxon>Limnobaculum</taxon>
    </lineage>
</organism>
<keyword evidence="2" id="KW-1185">Reference proteome</keyword>
<evidence type="ECO:0000313" key="2">
    <source>
        <dbReference type="Proteomes" id="UP001296921"/>
    </source>
</evidence>
<protein>
    <recommendedName>
        <fullName evidence="3">Restriction alleviation protein, Lar family</fullName>
    </recommendedName>
</protein>
<comment type="caution">
    <text evidence="1">The sequence shown here is derived from an EMBL/GenBank/DDBJ whole genome shotgun (WGS) entry which is preliminary data.</text>
</comment>
<reference evidence="1 2" key="1">
    <citation type="submission" date="2020-11" db="EMBL/GenBank/DDBJ databases">
        <title>Insectihabitans protaetiae gen. nov. sp. nov. and Insectihabitans allomyrinae sp. nov., isolated from larvae of Protaetia brevitarsis seulensis and Allomyrina dichotoma, respectively.</title>
        <authorList>
            <person name="Lee S.D."/>
            <person name="Byeon Y.-S."/>
            <person name="Kim S.-M."/>
            <person name="Yang H.L."/>
            <person name="Kim I.S."/>
        </authorList>
    </citation>
    <scope>NUCLEOTIDE SEQUENCE [LARGE SCALE GENOMIC DNA]</scope>
    <source>
        <strain evidence="1 2">BWR-B9</strain>
    </source>
</reference>
<accession>A0ABS1ITM8</accession>
<name>A0ABS1ITM8_9GAMM</name>